<accession>A0AAE1CF04</accession>
<dbReference type="EMBL" id="JAWDGP010008074">
    <property type="protein sequence ID" value="KAK3691829.1"/>
    <property type="molecule type" value="Genomic_DNA"/>
</dbReference>
<proteinExistence type="predicted"/>
<reference evidence="1" key="1">
    <citation type="journal article" date="2023" name="G3 (Bethesda)">
        <title>A reference genome for the long-term kleptoplast-retaining sea slug Elysia crispata morphotype clarki.</title>
        <authorList>
            <person name="Eastman K.E."/>
            <person name="Pendleton A.L."/>
            <person name="Shaikh M.A."/>
            <person name="Suttiyut T."/>
            <person name="Ogas R."/>
            <person name="Tomko P."/>
            <person name="Gavelis G."/>
            <person name="Widhalm J.R."/>
            <person name="Wisecaver J.H."/>
        </authorList>
    </citation>
    <scope>NUCLEOTIDE SEQUENCE</scope>
    <source>
        <strain evidence="1">ECLA1</strain>
    </source>
</reference>
<dbReference type="AlphaFoldDB" id="A0AAE1CF04"/>
<evidence type="ECO:0000313" key="1">
    <source>
        <dbReference type="EMBL" id="KAK3691829.1"/>
    </source>
</evidence>
<name>A0AAE1CF04_9GAST</name>
<organism evidence="1 2">
    <name type="scientific">Elysia crispata</name>
    <name type="common">lettuce slug</name>
    <dbReference type="NCBI Taxonomy" id="231223"/>
    <lineage>
        <taxon>Eukaryota</taxon>
        <taxon>Metazoa</taxon>
        <taxon>Spiralia</taxon>
        <taxon>Lophotrochozoa</taxon>
        <taxon>Mollusca</taxon>
        <taxon>Gastropoda</taxon>
        <taxon>Heterobranchia</taxon>
        <taxon>Euthyneura</taxon>
        <taxon>Panpulmonata</taxon>
        <taxon>Sacoglossa</taxon>
        <taxon>Placobranchoidea</taxon>
        <taxon>Plakobranchidae</taxon>
        <taxon>Elysia</taxon>
    </lineage>
</organism>
<evidence type="ECO:0000313" key="2">
    <source>
        <dbReference type="Proteomes" id="UP001283361"/>
    </source>
</evidence>
<protein>
    <submittedName>
        <fullName evidence="1">Uncharacterized protein</fullName>
    </submittedName>
</protein>
<dbReference type="Proteomes" id="UP001283361">
    <property type="component" value="Unassembled WGS sequence"/>
</dbReference>
<gene>
    <name evidence="1" type="ORF">RRG08_014211</name>
</gene>
<keyword evidence="2" id="KW-1185">Reference proteome</keyword>
<comment type="caution">
    <text evidence="1">The sequence shown here is derived from an EMBL/GenBank/DDBJ whole genome shotgun (WGS) entry which is preliminary data.</text>
</comment>
<sequence>MQFFLIRAREKEYQGEEENRRSRWDRAIVKTTNHPTLHRSILSPTSPDFRLSEQFSIDPYLCNLLPAPPGFETLLPHLSSPRPLETTDSTTGRLASLGIPGRRRQHLENGDDNIKACSQDVLVAVPTADDR</sequence>